<evidence type="ECO:0000313" key="3">
    <source>
        <dbReference type="Proteomes" id="UP000275199"/>
    </source>
</evidence>
<organism evidence="2 3">
    <name type="scientific">Pseudomonas neustonica</name>
    <dbReference type="NCBI Taxonomy" id="2487346"/>
    <lineage>
        <taxon>Bacteria</taxon>
        <taxon>Pseudomonadati</taxon>
        <taxon>Pseudomonadota</taxon>
        <taxon>Gammaproteobacteria</taxon>
        <taxon>Pseudomonadales</taxon>
        <taxon>Pseudomonadaceae</taxon>
        <taxon>Pseudomonas</taxon>
    </lineage>
</organism>
<dbReference type="RefSeq" id="WP_123889178.1">
    <property type="nucleotide sequence ID" value="NZ_JBPYCX010000008.1"/>
</dbReference>
<evidence type="ECO:0000259" key="1">
    <source>
        <dbReference type="PROSITE" id="PS50801"/>
    </source>
</evidence>
<dbReference type="InterPro" id="IPR052746">
    <property type="entry name" value="MlaB_ABC_Transporter"/>
</dbReference>
<name>A0ABX9XJ65_9PSED</name>
<dbReference type="InterPro" id="IPR036513">
    <property type="entry name" value="STAS_dom_sf"/>
</dbReference>
<dbReference type="InterPro" id="IPR058548">
    <property type="entry name" value="MlaB-like_STAS"/>
</dbReference>
<dbReference type="EMBL" id="RKKU01000007">
    <property type="protein sequence ID" value="ROZ85447.1"/>
    <property type="molecule type" value="Genomic_DNA"/>
</dbReference>
<keyword evidence="3" id="KW-1185">Reference proteome</keyword>
<dbReference type="InterPro" id="IPR002645">
    <property type="entry name" value="STAS_dom"/>
</dbReference>
<dbReference type="PANTHER" id="PTHR35849">
    <property type="entry name" value="BLR2341 PROTEIN"/>
    <property type="match status" value="1"/>
</dbReference>
<dbReference type="Gene3D" id="3.30.750.24">
    <property type="entry name" value="STAS domain"/>
    <property type="match status" value="1"/>
</dbReference>
<evidence type="ECO:0000313" key="2">
    <source>
        <dbReference type="EMBL" id="ROZ85447.1"/>
    </source>
</evidence>
<dbReference type="Pfam" id="PF13466">
    <property type="entry name" value="STAS_2"/>
    <property type="match status" value="1"/>
</dbReference>
<dbReference type="CDD" id="cd07043">
    <property type="entry name" value="STAS_anti-anti-sigma_factors"/>
    <property type="match status" value="1"/>
</dbReference>
<dbReference type="SUPFAM" id="SSF52091">
    <property type="entry name" value="SpoIIaa-like"/>
    <property type="match status" value="1"/>
</dbReference>
<dbReference type="PROSITE" id="PS50801">
    <property type="entry name" value="STAS"/>
    <property type="match status" value="1"/>
</dbReference>
<proteinExistence type="predicted"/>
<gene>
    <name evidence="2" type="ORF">EF096_08420</name>
</gene>
<comment type="caution">
    <text evidence="2">The sequence shown here is derived from an EMBL/GenBank/DDBJ whole genome shotgun (WGS) entry which is preliminary data.</text>
</comment>
<reference evidence="2 3" key="1">
    <citation type="submission" date="2018-11" db="EMBL/GenBank/DDBJ databases">
        <authorList>
            <person name="Jang G.I."/>
            <person name="Hwang C.Y."/>
        </authorList>
    </citation>
    <scope>NUCLEOTIDE SEQUENCE [LARGE SCALE GENOMIC DNA]</scope>
    <source>
        <strain evidence="2 3">SSM26</strain>
    </source>
</reference>
<feature type="domain" description="STAS" evidence="1">
    <location>
        <begin position="17"/>
        <end position="107"/>
    </location>
</feature>
<sequence length="107" mass="11268">MSTQPAVANVVLGEDGVLLLSGVLDFDSVIGLNEQLREPIASTGGDIILDLSGLERVNSVGLSLLLRVAEQAEQSERRLRLRGVPAGLQSMAEVCGLDVWLQQASAA</sequence>
<protein>
    <submittedName>
        <fullName evidence="2">Anti-sigma factor antagonist</fullName>
    </submittedName>
</protein>
<dbReference type="PANTHER" id="PTHR35849:SF1">
    <property type="entry name" value="INTERMEMBRANE PHOSPHOLIPID TRANSPORT SYSTEM BINDING PROTEIN MLAB"/>
    <property type="match status" value="1"/>
</dbReference>
<accession>A0ABX9XJ65</accession>
<dbReference type="Proteomes" id="UP000275199">
    <property type="component" value="Unassembled WGS sequence"/>
</dbReference>